<accession>A0AAJ1Q5D4</accession>
<evidence type="ECO:0000313" key="2">
    <source>
        <dbReference type="Proteomes" id="UP001229251"/>
    </source>
</evidence>
<comment type="caution">
    <text evidence="1">The sequence shown here is derived from an EMBL/GenBank/DDBJ whole genome shotgun (WGS) entry which is preliminary data.</text>
</comment>
<reference evidence="1" key="1">
    <citation type="submission" date="2023-05" db="EMBL/GenBank/DDBJ databases">
        <title>Cataloging the Phylogenetic Diversity of Human Bladder Bacteria.</title>
        <authorList>
            <person name="Du J."/>
        </authorList>
    </citation>
    <scope>NUCLEOTIDE SEQUENCE</scope>
    <source>
        <strain evidence="1">UMB1231</strain>
    </source>
</reference>
<dbReference type="Proteomes" id="UP001229251">
    <property type="component" value="Unassembled WGS sequence"/>
</dbReference>
<dbReference type="InterPro" id="IPR035286">
    <property type="entry name" value="DUF5361"/>
</dbReference>
<name>A0AAJ1Q5D4_9LACT</name>
<dbReference type="Pfam" id="PF17318">
    <property type="entry name" value="DUF5361"/>
    <property type="match status" value="1"/>
</dbReference>
<dbReference type="EMBL" id="JASOOE010000004">
    <property type="protein sequence ID" value="MDK7186855.1"/>
    <property type="molecule type" value="Genomic_DNA"/>
</dbReference>
<gene>
    <name evidence="1" type="ORF">QP433_02565</name>
</gene>
<proteinExistence type="predicted"/>
<dbReference type="RefSeq" id="WP_285065443.1">
    <property type="nucleotide sequence ID" value="NZ_JASOOE010000004.1"/>
</dbReference>
<evidence type="ECO:0000313" key="1">
    <source>
        <dbReference type="EMBL" id="MDK7186855.1"/>
    </source>
</evidence>
<dbReference type="AlphaFoldDB" id="A0AAJ1Q5D4"/>
<protein>
    <submittedName>
        <fullName evidence="1">DUF5361 domain-containing protein</fullName>
    </submittedName>
</protein>
<sequence>MIKADEDALICDLAQTYQIFNYRSYPASFIATLAAGLPNDSRIKFKPMGQEHSLSDSLLALSVDYLSLIWWSKTEDGQNNRNRPQSVFELITKGPKEKEVIGFNSGEEFTEFWNKYVEGG</sequence>
<organism evidence="1 2">
    <name type="scientific">Facklamia hominis</name>
    <dbReference type="NCBI Taxonomy" id="178214"/>
    <lineage>
        <taxon>Bacteria</taxon>
        <taxon>Bacillati</taxon>
        <taxon>Bacillota</taxon>
        <taxon>Bacilli</taxon>
        <taxon>Lactobacillales</taxon>
        <taxon>Aerococcaceae</taxon>
        <taxon>Facklamia</taxon>
    </lineage>
</organism>